<sequence>MELSPPSPTSASSSSPTLTKRSRFSSCRNNPKKTCCCVFTLLILLSPLLLYVYVLIYRLTLSSSTSRFVDLLKVPPHNITLLNTNLRTRASNLIDENAVYEIPEDLDLVISGGGFLSYYSLGVSQVLSELISNNRTRVHRYSGASAGAQSSFKLIVMGEHLHFVTSLSYGLIFEEYSSKFNNMLNAAITADWHWRALANYMEDEFLGEEALERLTEKVYISITLLFPWSNKLISKYTSKSQAKSAFLATGSMFINYEGKLAIDGGATDCAPRFKDNSRQQLIVNLLDSGLDIKRVTSYEGLEEIVEVVEKGQDDFVKFLLGGAGGAFQILDEREEWGTYGC</sequence>
<evidence type="ECO:0000256" key="4">
    <source>
        <dbReference type="SAM" id="Phobius"/>
    </source>
</evidence>
<evidence type="ECO:0000256" key="1">
    <source>
        <dbReference type="ARBA" id="ARBA00023098"/>
    </source>
</evidence>
<proteinExistence type="predicted"/>
<name>A0A9W7CBL7_9STRA</name>
<evidence type="ECO:0000313" key="7">
    <source>
        <dbReference type="Proteomes" id="UP001165160"/>
    </source>
</evidence>
<dbReference type="EMBL" id="BRXX01000288">
    <property type="protein sequence ID" value="GMI02745.1"/>
    <property type="molecule type" value="Genomic_DNA"/>
</dbReference>
<dbReference type="AlphaFoldDB" id="A0A9W7CBL7"/>
<evidence type="ECO:0000259" key="5">
    <source>
        <dbReference type="PROSITE" id="PS51635"/>
    </source>
</evidence>
<dbReference type="GO" id="GO:0005737">
    <property type="term" value="C:cytoplasm"/>
    <property type="evidence" value="ECO:0007669"/>
    <property type="project" value="TreeGrafter"/>
</dbReference>
<dbReference type="GO" id="GO:0004806">
    <property type="term" value="F:triacylglycerol lipase activity"/>
    <property type="evidence" value="ECO:0007669"/>
    <property type="project" value="TreeGrafter"/>
</dbReference>
<evidence type="ECO:0000256" key="2">
    <source>
        <dbReference type="PROSITE-ProRule" id="PRU01161"/>
    </source>
</evidence>
<dbReference type="PANTHER" id="PTHR12406:SF7">
    <property type="entry name" value="PATATIN-LIKE PHOSPHOLIPASE DOMAIN-CONTAINING PROTEIN 4"/>
    <property type="match status" value="1"/>
</dbReference>
<dbReference type="PANTHER" id="PTHR12406">
    <property type="entry name" value="CALCIUM-INDEPENDENT PHOSPHOLIPASE A2 IPLA2 -RELATED"/>
    <property type="match status" value="1"/>
</dbReference>
<dbReference type="GO" id="GO:0055088">
    <property type="term" value="P:lipid homeostasis"/>
    <property type="evidence" value="ECO:0007669"/>
    <property type="project" value="TreeGrafter"/>
</dbReference>
<dbReference type="Proteomes" id="UP001165160">
    <property type="component" value="Unassembled WGS sequence"/>
</dbReference>
<keyword evidence="2" id="KW-0442">Lipid degradation</keyword>
<dbReference type="SUPFAM" id="SSF52151">
    <property type="entry name" value="FabD/lysophospholipase-like"/>
    <property type="match status" value="1"/>
</dbReference>
<feature type="short sequence motif" description="DGA/G" evidence="2">
    <location>
        <begin position="263"/>
        <end position="265"/>
    </location>
</feature>
<comment type="caution">
    <text evidence="6">The sequence shown here is derived from an EMBL/GenBank/DDBJ whole genome shotgun (WGS) entry which is preliminary data.</text>
</comment>
<keyword evidence="2" id="KW-0378">Hydrolase</keyword>
<keyword evidence="4" id="KW-1133">Transmembrane helix</keyword>
<organism evidence="6 7">
    <name type="scientific">Triparma verrucosa</name>
    <dbReference type="NCBI Taxonomy" id="1606542"/>
    <lineage>
        <taxon>Eukaryota</taxon>
        <taxon>Sar</taxon>
        <taxon>Stramenopiles</taxon>
        <taxon>Ochrophyta</taxon>
        <taxon>Bolidophyceae</taxon>
        <taxon>Parmales</taxon>
        <taxon>Triparmaceae</taxon>
        <taxon>Triparma</taxon>
    </lineage>
</organism>
<comment type="caution">
    <text evidence="2">Lacks conserved residue(s) required for the propagation of feature annotation.</text>
</comment>
<accession>A0A9W7CBL7</accession>
<keyword evidence="4" id="KW-0472">Membrane</keyword>
<dbReference type="GO" id="GO:0016020">
    <property type="term" value="C:membrane"/>
    <property type="evidence" value="ECO:0007669"/>
    <property type="project" value="TreeGrafter"/>
</dbReference>
<keyword evidence="4" id="KW-0812">Transmembrane</keyword>
<gene>
    <name evidence="6" type="ORF">TrVE_jg12321</name>
</gene>
<protein>
    <recommendedName>
        <fullName evidence="5">PNPLA domain-containing protein</fullName>
    </recommendedName>
</protein>
<dbReference type="InterPro" id="IPR002641">
    <property type="entry name" value="PNPLA_dom"/>
</dbReference>
<keyword evidence="7" id="KW-1185">Reference proteome</keyword>
<dbReference type="PROSITE" id="PS51635">
    <property type="entry name" value="PNPLA"/>
    <property type="match status" value="1"/>
</dbReference>
<feature type="active site" description="Proton acceptor" evidence="2">
    <location>
        <position position="263"/>
    </location>
</feature>
<evidence type="ECO:0000313" key="6">
    <source>
        <dbReference type="EMBL" id="GMI02745.1"/>
    </source>
</evidence>
<dbReference type="GO" id="GO:0019433">
    <property type="term" value="P:triglyceride catabolic process"/>
    <property type="evidence" value="ECO:0007669"/>
    <property type="project" value="TreeGrafter"/>
</dbReference>
<keyword evidence="1 2" id="KW-0443">Lipid metabolism</keyword>
<dbReference type="GO" id="GO:0005811">
    <property type="term" value="C:lipid droplet"/>
    <property type="evidence" value="ECO:0007669"/>
    <property type="project" value="TreeGrafter"/>
</dbReference>
<feature type="transmembrane region" description="Helical" evidence="4">
    <location>
        <begin position="35"/>
        <end position="56"/>
    </location>
</feature>
<feature type="region of interest" description="Disordered" evidence="3">
    <location>
        <begin position="1"/>
        <end position="28"/>
    </location>
</feature>
<dbReference type="InterPro" id="IPR016035">
    <property type="entry name" value="Acyl_Trfase/lysoPLipase"/>
</dbReference>
<feature type="domain" description="PNPLA" evidence="5">
    <location>
        <begin position="108"/>
        <end position="276"/>
    </location>
</feature>
<feature type="short sequence motif" description="GXSXG" evidence="2">
    <location>
        <begin position="143"/>
        <end position="147"/>
    </location>
</feature>
<feature type="active site" description="Nucleophile" evidence="2">
    <location>
        <position position="145"/>
    </location>
</feature>
<dbReference type="InterPro" id="IPR033562">
    <property type="entry name" value="PLPL"/>
</dbReference>
<evidence type="ECO:0000256" key="3">
    <source>
        <dbReference type="SAM" id="MobiDB-lite"/>
    </source>
</evidence>
<reference evidence="7" key="1">
    <citation type="journal article" date="2023" name="Commun. Biol.">
        <title>Genome analysis of Parmales, the sister group of diatoms, reveals the evolutionary specialization of diatoms from phago-mixotrophs to photoautotrophs.</title>
        <authorList>
            <person name="Ban H."/>
            <person name="Sato S."/>
            <person name="Yoshikawa S."/>
            <person name="Yamada K."/>
            <person name="Nakamura Y."/>
            <person name="Ichinomiya M."/>
            <person name="Sato N."/>
            <person name="Blanc-Mathieu R."/>
            <person name="Endo H."/>
            <person name="Kuwata A."/>
            <person name="Ogata H."/>
        </authorList>
    </citation>
    <scope>NUCLEOTIDE SEQUENCE [LARGE SCALE GENOMIC DNA]</scope>
    <source>
        <strain evidence="7">NIES 3699</strain>
    </source>
</reference>